<reference evidence="1 2" key="1">
    <citation type="journal article" date="2018" name="J. Allergy Clin. Immunol.">
        <title>High-quality assembly of Dermatophagoides pteronyssinus genome and transcriptome reveals a wide range of novel allergens.</title>
        <authorList>
            <person name="Liu X.Y."/>
            <person name="Yang K.Y."/>
            <person name="Wang M.Q."/>
            <person name="Kwok J.S."/>
            <person name="Zeng X."/>
            <person name="Yang Z."/>
            <person name="Xiao X.J."/>
            <person name="Lau C.P."/>
            <person name="Li Y."/>
            <person name="Huang Z.M."/>
            <person name="Ba J.G."/>
            <person name="Yim A.K."/>
            <person name="Ouyang C.Y."/>
            <person name="Ngai S.M."/>
            <person name="Chan T.F."/>
            <person name="Leung E.L."/>
            <person name="Liu L."/>
            <person name="Liu Z.G."/>
            <person name="Tsui S.K."/>
        </authorList>
    </citation>
    <scope>NUCLEOTIDE SEQUENCE [LARGE SCALE GENOMIC DNA]</scope>
    <source>
        <strain evidence="1">Derp</strain>
    </source>
</reference>
<proteinExistence type="predicted"/>
<accession>A0ABQ8JPG5</accession>
<evidence type="ECO:0000313" key="1">
    <source>
        <dbReference type="EMBL" id="KAH9424501.1"/>
    </source>
</evidence>
<sequence>MILVFQKKKSNKHLSHNIPYVVGLIISSIKDLIELKEEEEESKSYFEFAFDDLIFTNNNP</sequence>
<gene>
    <name evidence="1" type="ORF">DERP_004686</name>
</gene>
<keyword evidence="2" id="KW-1185">Reference proteome</keyword>
<organism evidence="1 2">
    <name type="scientific">Dermatophagoides pteronyssinus</name>
    <name type="common">European house dust mite</name>
    <dbReference type="NCBI Taxonomy" id="6956"/>
    <lineage>
        <taxon>Eukaryota</taxon>
        <taxon>Metazoa</taxon>
        <taxon>Ecdysozoa</taxon>
        <taxon>Arthropoda</taxon>
        <taxon>Chelicerata</taxon>
        <taxon>Arachnida</taxon>
        <taxon>Acari</taxon>
        <taxon>Acariformes</taxon>
        <taxon>Sarcoptiformes</taxon>
        <taxon>Astigmata</taxon>
        <taxon>Psoroptidia</taxon>
        <taxon>Analgoidea</taxon>
        <taxon>Pyroglyphidae</taxon>
        <taxon>Dermatophagoidinae</taxon>
        <taxon>Dermatophagoides</taxon>
    </lineage>
</organism>
<dbReference type="Proteomes" id="UP000887458">
    <property type="component" value="Unassembled WGS sequence"/>
</dbReference>
<reference evidence="1 2" key="2">
    <citation type="journal article" date="2022" name="Mol. Biol. Evol.">
        <title>Comparative Genomics Reveals Insights into the Divergent Evolution of Astigmatic Mites and Household Pest Adaptations.</title>
        <authorList>
            <person name="Xiong Q."/>
            <person name="Wan A.T."/>
            <person name="Liu X."/>
            <person name="Fung C.S."/>
            <person name="Xiao X."/>
            <person name="Malainual N."/>
            <person name="Hou J."/>
            <person name="Wang L."/>
            <person name="Wang M."/>
            <person name="Yang K.Y."/>
            <person name="Cui Y."/>
            <person name="Leung E.L."/>
            <person name="Nong W."/>
            <person name="Shin S.K."/>
            <person name="Au S.W."/>
            <person name="Jeong K.Y."/>
            <person name="Chew F.T."/>
            <person name="Hui J.H."/>
            <person name="Leung T.F."/>
            <person name="Tungtrongchitr A."/>
            <person name="Zhong N."/>
            <person name="Liu Z."/>
            <person name="Tsui S.K."/>
        </authorList>
    </citation>
    <scope>NUCLEOTIDE SEQUENCE [LARGE SCALE GENOMIC DNA]</scope>
    <source>
        <strain evidence="1">Derp</strain>
    </source>
</reference>
<evidence type="ECO:0000313" key="2">
    <source>
        <dbReference type="Proteomes" id="UP000887458"/>
    </source>
</evidence>
<name>A0ABQ8JPG5_DERPT</name>
<comment type="caution">
    <text evidence="1">The sequence shown here is derived from an EMBL/GenBank/DDBJ whole genome shotgun (WGS) entry which is preliminary data.</text>
</comment>
<dbReference type="EMBL" id="NJHN03000029">
    <property type="protein sequence ID" value="KAH9424501.1"/>
    <property type="molecule type" value="Genomic_DNA"/>
</dbReference>
<protein>
    <submittedName>
        <fullName evidence="1">Uncharacterized protein</fullName>
    </submittedName>
</protein>